<gene>
    <name evidence="11" type="ORF">K489DRAFT_410953</name>
</gene>
<reference evidence="11" key="3">
    <citation type="submission" date="2025-08" db="UniProtKB">
        <authorList>
            <consortium name="RefSeq"/>
        </authorList>
    </citation>
    <scope>IDENTIFICATION</scope>
    <source>
        <strain evidence="11">CBS 342.82</strain>
    </source>
</reference>
<evidence type="ECO:0000256" key="2">
    <source>
        <dbReference type="ARBA" id="ARBA00010617"/>
    </source>
</evidence>
<evidence type="ECO:0000256" key="1">
    <source>
        <dbReference type="ARBA" id="ARBA00001971"/>
    </source>
</evidence>
<dbReference type="SUPFAM" id="SSF48264">
    <property type="entry name" value="Cytochrome P450"/>
    <property type="match status" value="1"/>
</dbReference>
<organism evidence="11">
    <name type="scientific">Dissoconium aciculare CBS 342.82</name>
    <dbReference type="NCBI Taxonomy" id="1314786"/>
    <lineage>
        <taxon>Eukaryota</taxon>
        <taxon>Fungi</taxon>
        <taxon>Dikarya</taxon>
        <taxon>Ascomycota</taxon>
        <taxon>Pezizomycotina</taxon>
        <taxon>Dothideomycetes</taxon>
        <taxon>Dothideomycetidae</taxon>
        <taxon>Mycosphaerellales</taxon>
        <taxon>Dissoconiaceae</taxon>
        <taxon>Dissoconium</taxon>
    </lineage>
</organism>
<name>A0A6J3M0C3_9PEZI</name>
<feature type="binding site" description="axial binding residue" evidence="8">
    <location>
        <position position="440"/>
    </location>
    <ligand>
        <name>heme</name>
        <dbReference type="ChEBI" id="CHEBI:30413"/>
    </ligand>
    <ligandPart>
        <name>Fe</name>
        <dbReference type="ChEBI" id="CHEBI:18248"/>
    </ligandPart>
</feature>
<accession>A0A6J3M0C3</accession>
<dbReference type="InterPro" id="IPR036396">
    <property type="entry name" value="Cyt_P450_sf"/>
</dbReference>
<keyword evidence="5 9" id="KW-0560">Oxidoreductase</keyword>
<keyword evidence="6 8" id="KW-0408">Iron</keyword>
<dbReference type="GO" id="GO:0016705">
    <property type="term" value="F:oxidoreductase activity, acting on paired donors, with incorporation or reduction of molecular oxygen"/>
    <property type="evidence" value="ECO:0007669"/>
    <property type="project" value="InterPro"/>
</dbReference>
<dbReference type="InterPro" id="IPR002403">
    <property type="entry name" value="Cyt_P450_E_grp-IV"/>
</dbReference>
<dbReference type="GO" id="GO:0004497">
    <property type="term" value="F:monooxygenase activity"/>
    <property type="evidence" value="ECO:0007669"/>
    <property type="project" value="UniProtKB-KW"/>
</dbReference>
<keyword evidence="7 9" id="KW-0503">Monooxygenase</keyword>
<dbReference type="AlphaFoldDB" id="A0A6J3M0C3"/>
<dbReference type="Gene3D" id="1.10.630.10">
    <property type="entry name" value="Cytochrome P450"/>
    <property type="match status" value="1"/>
</dbReference>
<dbReference type="GO" id="GO:0020037">
    <property type="term" value="F:heme binding"/>
    <property type="evidence" value="ECO:0007669"/>
    <property type="project" value="InterPro"/>
</dbReference>
<dbReference type="InterPro" id="IPR001128">
    <property type="entry name" value="Cyt_P450"/>
</dbReference>
<proteinExistence type="inferred from homology"/>
<evidence type="ECO:0000256" key="5">
    <source>
        <dbReference type="ARBA" id="ARBA00023002"/>
    </source>
</evidence>
<evidence type="ECO:0000256" key="7">
    <source>
        <dbReference type="ARBA" id="ARBA00023033"/>
    </source>
</evidence>
<protein>
    <submittedName>
        <fullName evidence="11">Cytochrome P450</fullName>
    </submittedName>
</protein>
<sequence length="503" mass="56694">MLSLIIATAFTAIVLPYFIFKLLGSKPNLSQFPLINPKEGPWYWPSNANKDRFVTEATELVKEGAKKYGGKPFRIATNQGEKIVLDTAMVDAIKSDPRLSFVAATQKGMFAHMWGFEALRSSGENNFVRDMVRIKLTQNLTKVTRDLATEVSAVLEKRWGTSEEWHDVDLGTDVLKLVAVLSTRVFMGEELAHNEEWLDIAINYTVDIFGAARELRRWPAPLRPLANIFLKSHRSLRASGKRASEIVQPIVDARRLARSKPDFVKPNDSLEWFDETAKGAQYDPTMLQLVLTMAAIHTTADLTKTTLLQYAQHPEIMADLRQEILEVLPTGGWDKLTLYKLRLLDSSIKEAQRLKPIGAASLGRVVMKDVTLPDGTVLPKNSDIMVSSHPMWEDTVYPEPEKYDAYRFVKIRETPGKENTGQLTTTESQFLSFGHGRHACPGRFFAANEVKIAMAYALINYDIRLKGDKAPNTIKFGFELVADPTATIQVRRRRAEIDLDRLS</sequence>
<evidence type="ECO:0000256" key="3">
    <source>
        <dbReference type="ARBA" id="ARBA00022617"/>
    </source>
</evidence>
<dbReference type="PRINTS" id="PR00385">
    <property type="entry name" value="P450"/>
</dbReference>
<evidence type="ECO:0000256" key="9">
    <source>
        <dbReference type="RuleBase" id="RU000461"/>
    </source>
</evidence>
<dbReference type="GeneID" id="54365559"/>
<comment type="similarity">
    <text evidence="2 9">Belongs to the cytochrome P450 family.</text>
</comment>
<dbReference type="Proteomes" id="UP000504637">
    <property type="component" value="Unplaced"/>
</dbReference>
<dbReference type="Pfam" id="PF00067">
    <property type="entry name" value="p450"/>
    <property type="match status" value="1"/>
</dbReference>
<keyword evidence="3 8" id="KW-0349">Heme</keyword>
<evidence type="ECO:0000256" key="4">
    <source>
        <dbReference type="ARBA" id="ARBA00022723"/>
    </source>
</evidence>
<evidence type="ECO:0000256" key="6">
    <source>
        <dbReference type="ARBA" id="ARBA00023004"/>
    </source>
</evidence>
<comment type="cofactor">
    <cofactor evidence="1 8">
        <name>heme</name>
        <dbReference type="ChEBI" id="CHEBI:30413"/>
    </cofactor>
</comment>
<dbReference type="PROSITE" id="PS00086">
    <property type="entry name" value="CYTOCHROME_P450"/>
    <property type="match status" value="1"/>
</dbReference>
<evidence type="ECO:0000256" key="8">
    <source>
        <dbReference type="PIRSR" id="PIRSR602403-1"/>
    </source>
</evidence>
<dbReference type="PANTHER" id="PTHR46206">
    <property type="entry name" value="CYTOCHROME P450"/>
    <property type="match status" value="1"/>
</dbReference>
<evidence type="ECO:0000313" key="11">
    <source>
        <dbReference type="RefSeq" id="XP_033458521.1"/>
    </source>
</evidence>
<dbReference type="OrthoDB" id="1844152at2759"/>
<dbReference type="PANTHER" id="PTHR46206:SF2">
    <property type="entry name" value="CYTOCHROME P450 MONOOXYGENASE AUSG-RELATED"/>
    <property type="match status" value="1"/>
</dbReference>
<evidence type="ECO:0000313" key="10">
    <source>
        <dbReference type="Proteomes" id="UP000504637"/>
    </source>
</evidence>
<keyword evidence="4 8" id="KW-0479">Metal-binding</keyword>
<dbReference type="PRINTS" id="PR00465">
    <property type="entry name" value="EP450IV"/>
</dbReference>
<keyword evidence="10" id="KW-1185">Reference proteome</keyword>
<dbReference type="GO" id="GO:0005506">
    <property type="term" value="F:iron ion binding"/>
    <property type="evidence" value="ECO:0007669"/>
    <property type="project" value="InterPro"/>
</dbReference>
<reference evidence="11" key="2">
    <citation type="submission" date="2020-04" db="EMBL/GenBank/DDBJ databases">
        <authorList>
            <consortium name="NCBI Genome Project"/>
        </authorList>
    </citation>
    <scope>NUCLEOTIDE SEQUENCE</scope>
    <source>
        <strain evidence="11">CBS 342.82</strain>
    </source>
</reference>
<reference evidence="11" key="1">
    <citation type="submission" date="2020-01" db="EMBL/GenBank/DDBJ databases">
        <authorList>
            <consortium name="DOE Joint Genome Institute"/>
            <person name="Haridas S."/>
            <person name="Albert R."/>
            <person name="Binder M."/>
            <person name="Bloem J."/>
            <person name="Labutti K."/>
            <person name="Salamov A."/>
            <person name="Andreopoulos B."/>
            <person name="Baker S.E."/>
            <person name="Barry K."/>
            <person name="Bills G."/>
            <person name="Bluhm B.H."/>
            <person name="Cannon C."/>
            <person name="Castanera R."/>
            <person name="Culley D.E."/>
            <person name="Daum C."/>
            <person name="Ezra D."/>
            <person name="Gonzalez J.B."/>
            <person name="Henrissat B."/>
            <person name="Kuo A."/>
            <person name="Liang C."/>
            <person name="Lipzen A."/>
            <person name="Lutzoni F."/>
            <person name="Magnuson J."/>
            <person name="Mondo S."/>
            <person name="Nolan M."/>
            <person name="Ohm R."/>
            <person name="Pangilinan J."/>
            <person name="Park H.-J."/>
            <person name="Ramirez L."/>
            <person name="Alfaro M."/>
            <person name="Sun H."/>
            <person name="Tritt A."/>
            <person name="Yoshinaga Y."/>
            <person name="Zwiers L.-H."/>
            <person name="Turgeon B.G."/>
            <person name="Goodwin S.B."/>
            <person name="Spatafora J.W."/>
            <person name="Crous P.W."/>
            <person name="Grigoriev I.V."/>
        </authorList>
    </citation>
    <scope>NUCLEOTIDE SEQUENCE</scope>
    <source>
        <strain evidence="11">CBS 342.82</strain>
    </source>
</reference>
<dbReference type="InterPro" id="IPR017972">
    <property type="entry name" value="Cyt_P450_CS"/>
</dbReference>
<dbReference type="RefSeq" id="XP_033458521.1">
    <property type="nucleotide sequence ID" value="XM_033607760.1"/>
</dbReference>
<dbReference type="CDD" id="cd11041">
    <property type="entry name" value="CYP503A1-like"/>
    <property type="match status" value="1"/>
</dbReference>